<dbReference type="Gene3D" id="3.40.190.170">
    <property type="entry name" value="Bacterial extracellular solute-binding protein, family 7"/>
    <property type="match status" value="1"/>
</dbReference>
<dbReference type="InterPro" id="IPR038404">
    <property type="entry name" value="TRAP_DctP_sf"/>
</dbReference>
<dbReference type="PROSITE" id="PS51318">
    <property type="entry name" value="TAT"/>
    <property type="match status" value="1"/>
</dbReference>
<evidence type="ECO:0000256" key="1">
    <source>
        <dbReference type="ARBA" id="ARBA00009023"/>
    </source>
</evidence>
<dbReference type="Proteomes" id="UP001596312">
    <property type="component" value="Unassembled WGS sequence"/>
</dbReference>
<accession>A0ABD5V6F9</accession>
<keyword evidence="5" id="KW-1185">Reference proteome</keyword>
<dbReference type="InterPro" id="IPR004682">
    <property type="entry name" value="TRAP_DctP"/>
</dbReference>
<evidence type="ECO:0000313" key="5">
    <source>
        <dbReference type="Proteomes" id="UP001596312"/>
    </source>
</evidence>
<reference evidence="4 5" key="1">
    <citation type="journal article" date="2019" name="Int. J. Syst. Evol. Microbiol.">
        <title>The Global Catalogue of Microorganisms (GCM) 10K type strain sequencing project: providing services to taxonomists for standard genome sequencing and annotation.</title>
        <authorList>
            <consortium name="The Broad Institute Genomics Platform"/>
            <consortium name="The Broad Institute Genome Sequencing Center for Infectious Disease"/>
            <person name="Wu L."/>
            <person name="Ma J."/>
        </authorList>
    </citation>
    <scope>NUCLEOTIDE SEQUENCE [LARGE SCALE GENOMIC DNA]</scope>
    <source>
        <strain evidence="4 5">CGMCC 1.3240</strain>
    </source>
</reference>
<keyword evidence="2" id="KW-0813">Transport</keyword>
<dbReference type="NCBIfam" id="NF037995">
    <property type="entry name" value="TRAP_S1"/>
    <property type="match status" value="1"/>
</dbReference>
<name>A0ABD5V6F9_9EURY</name>
<dbReference type="PANTHER" id="PTHR33376:SF7">
    <property type="entry name" value="C4-DICARBOXYLATE-BINDING PROTEIN DCTB"/>
    <property type="match status" value="1"/>
</dbReference>
<keyword evidence="3" id="KW-0732">Signal</keyword>
<dbReference type="Pfam" id="PF03480">
    <property type="entry name" value="DctP"/>
    <property type="match status" value="1"/>
</dbReference>
<organism evidence="4 5">
    <name type="scientific">Halalkalicoccus tibetensis</name>
    <dbReference type="NCBI Taxonomy" id="175632"/>
    <lineage>
        <taxon>Archaea</taxon>
        <taxon>Methanobacteriati</taxon>
        <taxon>Methanobacteriota</taxon>
        <taxon>Stenosarchaea group</taxon>
        <taxon>Halobacteria</taxon>
        <taxon>Halobacteriales</taxon>
        <taxon>Halococcaceae</taxon>
        <taxon>Halalkalicoccus</taxon>
    </lineage>
</organism>
<dbReference type="InterPro" id="IPR006311">
    <property type="entry name" value="TAT_signal"/>
</dbReference>
<evidence type="ECO:0000256" key="2">
    <source>
        <dbReference type="ARBA" id="ARBA00022448"/>
    </source>
</evidence>
<evidence type="ECO:0000313" key="4">
    <source>
        <dbReference type="EMBL" id="MFC6907193.1"/>
    </source>
</evidence>
<dbReference type="PROSITE" id="PS51257">
    <property type="entry name" value="PROKAR_LIPOPROTEIN"/>
    <property type="match status" value="1"/>
</dbReference>
<dbReference type="PANTHER" id="PTHR33376">
    <property type="match status" value="1"/>
</dbReference>
<comment type="similarity">
    <text evidence="1">Belongs to the bacterial solute-binding protein 7 family.</text>
</comment>
<proteinExistence type="inferred from homology"/>
<dbReference type="RefSeq" id="WP_340605784.1">
    <property type="nucleotide sequence ID" value="NZ_JBBMXV010000007.1"/>
</dbReference>
<protein>
    <submittedName>
        <fullName evidence="4">TRAP transporter substrate-binding protein</fullName>
    </submittedName>
</protein>
<comment type="caution">
    <text evidence="4">The sequence shown here is derived from an EMBL/GenBank/DDBJ whole genome shotgun (WGS) entry which is preliminary data.</text>
</comment>
<dbReference type="EMBL" id="JBHSXQ010000007">
    <property type="protein sequence ID" value="MFC6907193.1"/>
    <property type="molecule type" value="Genomic_DNA"/>
</dbReference>
<dbReference type="InterPro" id="IPR018389">
    <property type="entry name" value="DctP_fam"/>
</dbReference>
<dbReference type="AlphaFoldDB" id="A0ABD5V6F9"/>
<sequence length="371" mass="41156">MARISRRQLLGAVGAGGVGLVAGCTDLIAGEDDEAGETGLDGGTLDELPEISATIGYDAAESRTAESHVAAVAFQEYVEDATDGQFDIELASGGSLGSDSEMAEQIQDGTLELQSGASEGHLGPFYPNFNVYAIPFIFESVELATHVLDHEYGERLFEDFRESTGMRIIGHWDNGGFRSFSFNQEVTSMEDFEGLDIRMQEIESHNELVRQLGANPTPIDWGETYTALDQGVVDGHDNAIPTMLMGDIHEVQEFILMSQHFYSAGHMLCGDDWYQDLEPLYQSLVREASTFASLEARRQTAAIRETGREYMEEQGVEVYDPSEEFLEELRNATQDPVEDIIREEVEDESWVDDLYDAVEESRVQLAEEELS</sequence>
<dbReference type="CDD" id="cd13603">
    <property type="entry name" value="PBP2_TRAP_Siap_TeaA_like"/>
    <property type="match status" value="1"/>
</dbReference>
<dbReference type="NCBIfam" id="TIGR00787">
    <property type="entry name" value="dctP"/>
    <property type="match status" value="1"/>
</dbReference>
<gene>
    <name evidence="4" type="ORF">ACFQGH_18590</name>
</gene>
<evidence type="ECO:0000256" key="3">
    <source>
        <dbReference type="ARBA" id="ARBA00022729"/>
    </source>
</evidence>